<organism evidence="1 2">
    <name type="scientific">Lithospermum erythrorhizon</name>
    <name type="common">Purple gromwell</name>
    <name type="synonym">Lithospermum officinale var. erythrorhizon</name>
    <dbReference type="NCBI Taxonomy" id="34254"/>
    <lineage>
        <taxon>Eukaryota</taxon>
        <taxon>Viridiplantae</taxon>
        <taxon>Streptophyta</taxon>
        <taxon>Embryophyta</taxon>
        <taxon>Tracheophyta</taxon>
        <taxon>Spermatophyta</taxon>
        <taxon>Magnoliopsida</taxon>
        <taxon>eudicotyledons</taxon>
        <taxon>Gunneridae</taxon>
        <taxon>Pentapetalae</taxon>
        <taxon>asterids</taxon>
        <taxon>lamiids</taxon>
        <taxon>Boraginales</taxon>
        <taxon>Boraginaceae</taxon>
        <taxon>Boraginoideae</taxon>
        <taxon>Lithospermeae</taxon>
        <taxon>Lithospermum</taxon>
    </lineage>
</organism>
<evidence type="ECO:0000313" key="1">
    <source>
        <dbReference type="EMBL" id="GAA0145853.1"/>
    </source>
</evidence>
<reference evidence="1 2" key="1">
    <citation type="submission" date="2024-01" db="EMBL/GenBank/DDBJ databases">
        <title>The complete chloroplast genome sequence of Lithospermum erythrorhizon: insights into the phylogenetic relationship among Boraginaceae species and the maternal lineages of purple gromwells.</title>
        <authorList>
            <person name="Okada T."/>
            <person name="Watanabe K."/>
        </authorList>
    </citation>
    <scope>NUCLEOTIDE SEQUENCE [LARGE SCALE GENOMIC DNA]</scope>
</reference>
<gene>
    <name evidence="1" type="ORF">LIER_36208</name>
</gene>
<evidence type="ECO:0000313" key="2">
    <source>
        <dbReference type="Proteomes" id="UP001454036"/>
    </source>
</evidence>
<name>A0AAV3P3P9_LITER</name>
<dbReference type="EMBL" id="BAABME010016410">
    <property type="protein sequence ID" value="GAA0145853.1"/>
    <property type="molecule type" value="Genomic_DNA"/>
</dbReference>
<protein>
    <submittedName>
        <fullName evidence="1">Uncharacterized protein</fullName>
    </submittedName>
</protein>
<comment type="caution">
    <text evidence="1">The sequence shown here is derived from an EMBL/GenBank/DDBJ whole genome shotgun (WGS) entry which is preliminary data.</text>
</comment>
<accession>A0AAV3P3P9</accession>
<proteinExistence type="predicted"/>
<sequence length="86" mass="9246">MAASKAPQLVDFNDMLMDRPSVFTRMAITTKTKPRESLVLEAISSSPPATGVALTTLSINPLLKRMASDAPNASQPSKRAKKFSLV</sequence>
<dbReference type="AlphaFoldDB" id="A0AAV3P3P9"/>
<dbReference type="Proteomes" id="UP001454036">
    <property type="component" value="Unassembled WGS sequence"/>
</dbReference>
<keyword evidence="2" id="KW-1185">Reference proteome</keyword>